<accession>A0ABS1ZA06</accession>
<dbReference type="Proteomes" id="UP000809137">
    <property type="component" value="Unassembled WGS sequence"/>
</dbReference>
<dbReference type="GeneID" id="84693353"/>
<evidence type="ECO:0000313" key="1">
    <source>
        <dbReference type="EMBL" id="MBM0749254.1"/>
    </source>
</evidence>
<dbReference type="EMBL" id="JAFCXS010000019">
    <property type="protein sequence ID" value="MBM0749254.1"/>
    <property type="molecule type" value="Genomic_DNA"/>
</dbReference>
<name>A0ABS1ZA06_9GAMM</name>
<keyword evidence="2" id="KW-1185">Reference proteome</keyword>
<gene>
    <name evidence="1" type="ORF">JJB79_17855</name>
</gene>
<organism evidence="1 2">
    <name type="scientific">Pantoea eucrina</name>
    <dbReference type="NCBI Taxonomy" id="472693"/>
    <lineage>
        <taxon>Bacteria</taxon>
        <taxon>Pseudomonadati</taxon>
        <taxon>Pseudomonadota</taxon>
        <taxon>Gammaproteobacteria</taxon>
        <taxon>Enterobacterales</taxon>
        <taxon>Erwiniaceae</taxon>
        <taxon>Pantoea</taxon>
    </lineage>
</organism>
<comment type="caution">
    <text evidence="1">The sequence shown here is derived from an EMBL/GenBank/DDBJ whole genome shotgun (WGS) entry which is preliminary data.</text>
</comment>
<protein>
    <submittedName>
        <fullName evidence="1">Uncharacterized protein</fullName>
    </submittedName>
</protein>
<evidence type="ECO:0000313" key="2">
    <source>
        <dbReference type="Proteomes" id="UP000809137"/>
    </source>
</evidence>
<proteinExistence type="predicted"/>
<dbReference type="RefSeq" id="WP_040113808.1">
    <property type="nucleotide sequence ID" value="NZ_CP083450.1"/>
</dbReference>
<sequence>MLFHEKVVGHVIIGEATLNLALGDRDISVQALIAELGRMAEREENDERLAQIADARSWLKNFVQPERIHQTQTEWQAQALRHEQAALSAKPIRFTSGDDEES</sequence>
<reference evidence="1 2" key="1">
    <citation type="submission" date="2021-01" db="EMBL/GenBank/DDBJ databases">
        <title>Complete genome sequence of Pantoea eucrina OB49, a heavy metal tolerant bacterium with PGPR potential isolated from wheat in Algeria.</title>
        <authorList>
            <person name="Lekired A."/>
            <person name="Ouzari I.H."/>
        </authorList>
    </citation>
    <scope>NUCLEOTIDE SEQUENCE [LARGE SCALE GENOMIC DNA]</scope>
    <source>
        <strain evidence="1 2">OB49</strain>
    </source>
</reference>